<dbReference type="GO" id="GO:0030148">
    <property type="term" value="P:sphingolipid biosynthetic process"/>
    <property type="evidence" value="ECO:0007669"/>
    <property type="project" value="TreeGrafter"/>
</dbReference>
<dbReference type="CDD" id="cd03386">
    <property type="entry name" value="PAP2_Aur1_like"/>
    <property type="match status" value="1"/>
</dbReference>
<reference evidence="8" key="1">
    <citation type="submission" date="2022-07" db="EMBL/GenBank/DDBJ databases">
        <title>Draft genome sequence of Zalerion maritima ATCC 34329, a (micro)plastics degrading marine fungus.</title>
        <authorList>
            <person name="Paco A."/>
            <person name="Goncalves M.F.M."/>
            <person name="Rocha-Santos T.A.P."/>
            <person name="Alves A."/>
        </authorList>
    </citation>
    <scope>NUCLEOTIDE SEQUENCE</scope>
    <source>
        <strain evidence="8">ATCC 34329</strain>
    </source>
</reference>
<feature type="region of interest" description="Disordered" evidence="5">
    <location>
        <begin position="423"/>
        <end position="506"/>
    </location>
</feature>
<dbReference type="FunFam" id="1.20.144.10:FF:000015">
    <property type="entry name" value="Aureobasidin resistance protein Aur1"/>
    <property type="match status" value="1"/>
</dbReference>
<feature type="transmembrane region" description="Helical" evidence="6">
    <location>
        <begin position="166"/>
        <end position="182"/>
    </location>
</feature>
<evidence type="ECO:0000256" key="6">
    <source>
        <dbReference type="SAM" id="Phobius"/>
    </source>
</evidence>
<organism evidence="8 9">
    <name type="scientific">Zalerion maritima</name>
    <dbReference type="NCBI Taxonomy" id="339359"/>
    <lineage>
        <taxon>Eukaryota</taxon>
        <taxon>Fungi</taxon>
        <taxon>Dikarya</taxon>
        <taxon>Ascomycota</taxon>
        <taxon>Pezizomycotina</taxon>
        <taxon>Sordariomycetes</taxon>
        <taxon>Lulworthiomycetidae</taxon>
        <taxon>Lulworthiales</taxon>
        <taxon>Lulworthiaceae</taxon>
        <taxon>Zalerion</taxon>
    </lineage>
</organism>
<dbReference type="AlphaFoldDB" id="A0AAD5RRC6"/>
<evidence type="ECO:0000256" key="2">
    <source>
        <dbReference type="ARBA" id="ARBA00022692"/>
    </source>
</evidence>
<evidence type="ECO:0000313" key="9">
    <source>
        <dbReference type="Proteomes" id="UP001201980"/>
    </source>
</evidence>
<gene>
    <name evidence="8" type="ORF">MKZ38_001890</name>
</gene>
<dbReference type="GO" id="GO:0070916">
    <property type="term" value="C:inositol phosphoceramide synthase complex"/>
    <property type="evidence" value="ECO:0007669"/>
    <property type="project" value="TreeGrafter"/>
</dbReference>
<dbReference type="SMART" id="SM00014">
    <property type="entry name" value="acidPPc"/>
    <property type="match status" value="1"/>
</dbReference>
<dbReference type="Proteomes" id="UP001201980">
    <property type="component" value="Unassembled WGS sequence"/>
</dbReference>
<feature type="domain" description="Phosphatidic acid phosphatase type 2/haloperoxidase" evidence="7">
    <location>
        <begin position="255"/>
        <end position="393"/>
    </location>
</feature>
<keyword evidence="4 6" id="KW-0472">Membrane</keyword>
<keyword evidence="9" id="KW-1185">Reference proteome</keyword>
<evidence type="ECO:0000256" key="4">
    <source>
        <dbReference type="ARBA" id="ARBA00023136"/>
    </source>
</evidence>
<dbReference type="InterPro" id="IPR052185">
    <property type="entry name" value="IPC_Synthase-Related"/>
</dbReference>
<feature type="compositionally biased region" description="Low complexity" evidence="5">
    <location>
        <begin position="480"/>
        <end position="491"/>
    </location>
</feature>
<evidence type="ECO:0000256" key="5">
    <source>
        <dbReference type="SAM" id="MobiDB-lite"/>
    </source>
</evidence>
<evidence type="ECO:0000259" key="7">
    <source>
        <dbReference type="SMART" id="SM00014"/>
    </source>
</evidence>
<dbReference type="EMBL" id="JAKWBI020000153">
    <property type="protein sequence ID" value="KAJ2901408.1"/>
    <property type="molecule type" value="Genomic_DNA"/>
</dbReference>
<dbReference type="PANTHER" id="PTHR31310:SF11">
    <property type="entry name" value="INOSITOL PHOSPHORYLCERAMIDE SYNTHASE CATALYTIC SUBUNIT AUR1"/>
    <property type="match status" value="1"/>
</dbReference>
<feature type="transmembrane region" description="Helical" evidence="6">
    <location>
        <begin position="257"/>
        <end position="276"/>
    </location>
</feature>
<feature type="compositionally biased region" description="Basic and acidic residues" evidence="5">
    <location>
        <begin position="433"/>
        <end position="443"/>
    </location>
</feature>
<comment type="caution">
    <text evidence="8">The sequence shown here is derived from an EMBL/GenBank/DDBJ whole genome shotgun (WGS) entry which is preliminary data.</text>
</comment>
<dbReference type="InterPro" id="IPR000326">
    <property type="entry name" value="PAP2/HPO"/>
</dbReference>
<proteinExistence type="predicted"/>
<dbReference type="Pfam" id="PF14378">
    <property type="entry name" value="PAP2_3"/>
    <property type="match status" value="1"/>
</dbReference>
<protein>
    <submittedName>
        <fullName evidence="8">PAP2 superfamily protein</fullName>
    </submittedName>
</protein>
<evidence type="ECO:0000256" key="1">
    <source>
        <dbReference type="ARBA" id="ARBA00004141"/>
    </source>
</evidence>
<dbReference type="InterPro" id="IPR026841">
    <property type="entry name" value="Aur1/Ipt1"/>
</dbReference>
<feature type="transmembrane region" description="Helical" evidence="6">
    <location>
        <begin position="194"/>
        <end position="216"/>
    </location>
</feature>
<feature type="transmembrane region" description="Helical" evidence="6">
    <location>
        <begin position="124"/>
        <end position="146"/>
    </location>
</feature>
<evidence type="ECO:0000256" key="3">
    <source>
        <dbReference type="ARBA" id="ARBA00022989"/>
    </source>
</evidence>
<feature type="transmembrane region" description="Helical" evidence="6">
    <location>
        <begin position="228"/>
        <end position="250"/>
    </location>
</feature>
<comment type="subcellular location">
    <subcellularLocation>
        <location evidence="1">Membrane</location>
        <topology evidence="1">Multi-pass membrane protein</topology>
    </subcellularLocation>
</comment>
<keyword evidence="2 6" id="KW-0812">Transmembrane</keyword>
<evidence type="ECO:0000313" key="8">
    <source>
        <dbReference type="EMBL" id="KAJ2901408.1"/>
    </source>
</evidence>
<dbReference type="GO" id="GO:0006676">
    <property type="term" value="P:mannosyl diphosphorylinositol ceramide metabolic process"/>
    <property type="evidence" value="ECO:0007669"/>
    <property type="project" value="TreeGrafter"/>
</dbReference>
<dbReference type="PANTHER" id="PTHR31310">
    <property type="match status" value="1"/>
</dbReference>
<keyword evidence="3 6" id="KW-1133">Transmembrane helix</keyword>
<dbReference type="GO" id="GO:0016020">
    <property type="term" value="C:membrane"/>
    <property type="evidence" value="ECO:0007669"/>
    <property type="project" value="UniProtKB-SubCell"/>
</dbReference>
<feature type="transmembrane region" description="Helical" evidence="6">
    <location>
        <begin position="378"/>
        <end position="397"/>
    </location>
</feature>
<sequence length="506" mass="57062">MLSDYVPSTLPFELSSFHRLPTAANTGVRSPFVSQTADPASPLLTTTAATMQDWNTMLSKAKPSIPFPLNLGKLNPIPHRYRIGRRRKGRSRYELEDITTLNYSFDMRETLQRLRRHGWSMYDLQYLLLLGIAIFSLAISEMHVLFKFAFTALITTLFLMPITNQFFWPGAAIWTYLLYFFTSRFIPVESRPHIWVKVLPALENVLYGANLSNILSAHTHAFLDVLAWLPYGILHFSLPFVISAAIFLYAAPGTTPVWARAFGWMNIVGVTIQLVFPCTPPWYETKHGLDTPAYYGMEGDPAGLARIDKLFGFDMYTTTFTTAPLPFGAFPSLHAGNATIEAFFLSYLFPRLRPLFIAYVGWIWWATMYLSHHYAVDLVGGSFLASICYFYARAYWLPRRQSDKASRWEYEYTEIGESTRSSDEASLPFHNLENAREPRRSSSDEWTLASSSGYSTSSASGSGSGTLSPAPGFEERGWESDSSQTSHTSKSPAESRSPALTEVVVR</sequence>
<dbReference type="SUPFAM" id="SSF48317">
    <property type="entry name" value="Acid phosphatase/Vanadium-dependent haloperoxidase"/>
    <property type="match status" value="1"/>
</dbReference>
<name>A0AAD5RRC6_9PEZI</name>
<feature type="compositionally biased region" description="Low complexity" evidence="5">
    <location>
        <begin position="447"/>
        <end position="472"/>
    </location>
</feature>
<dbReference type="Gene3D" id="1.20.144.10">
    <property type="entry name" value="Phosphatidic acid phosphatase type 2/haloperoxidase"/>
    <property type="match status" value="1"/>
</dbReference>
<dbReference type="InterPro" id="IPR036938">
    <property type="entry name" value="PAP2/HPO_sf"/>
</dbReference>
<accession>A0AAD5RRC6</accession>